<name>A0A9E2KT03_9LACO</name>
<dbReference type="GO" id="GO:0050112">
    <property type="term" value="F:inositol 2-dehydrogenase (NAD+) activity"/>
    <property type="evidence" value="ECO:0007669"/>
    <property type="project" value="UniProtKB-EC"/>
</dbReference>
<evidence type="ECO:0000256" key="2">
    <source>
        <dbReference type="ARBA" id="ARBA00023002"/>
    </source>
</evidence>
<organism evidence="5 6">
    <name type="scientific">Candidatus Lactobacillus pullistercoris</name>
    <dbReference type="NCBI Taxonomy" id="2838636"/>
    <lineage>
        <taxon>Bacteria</taxon>
        <taxon>Bacillati</taxon>
        <taxon>Bacillota</taxon>
        <taxon>Bacilli</taxon>
        <taxon>Lactobacillales</taxon>
        <taxon>Lactobacillaceae</taxon>
        <taxon>Lactobacillus</taxon>
    </lineage>
</organism>
<reference evidence="5" key="1">
    <citation type="journal article" date="2021" name="PeerJ">
        <title>Extensive microbial diversity within the chicken gut microbiome revealed by metagenomics and culture.</title>
        <authorList>
            <person name="Gilroy R."/>
            <person name="Ravi A."/>
            <person name="Getino M."/>
            <person name="Pursley I."/>
            <person name="Horton D.L."/>
            <person name="Alikhan N.F."/>
            <person name="Baker D."/>
            <person name="Gharbi K."/>
            <person name="Hall N."/>
            <person name="Watson M."/>
            <person name="Adriaenssens E.M."/>
            <person name="Foster-Nyarko E."/>
            <person name="Jarju S."/>
            <person name="Secka A."/>
            <person name="Antonio M."/>
            <person name="Oren A."/>
            <person name="Chaudhuri R.R."/>
            <person name="La Ragione R."/>
            <person name="Hildebrand F."/>
            <person name="Pallen M.J."/>
        </authorList>
    </citation>
    <scope>NUCLEOTIDE SEQUENCE</scope>
    <source>
        <strain evidence="5">F6-686</strain>
    </source>
</reference>
<dbReference type="InterPro" id="IPR055170">
    <property type="entry name" value="GFO_IDH_MocA-like_dom"/>
</dbReference>
<reference evidence="5" key="2">
    <citation type="submission" date="2021-04" db="EMBL/GenBank/DDBJ databases">
        <authorList>
            <person name="Gilroy R."/>
        </authorList>
    </citation>
    <scope>NUCLEOTIDE SEQUENCE</scope>
    <source>
        <strain evidence="5">F6-686</strain>
    </source>
</reference>
<dbReference type="SUPFAM" id="SSF55347">
    <property type="entry name" value="Glyceraldehyde-3-phosphate dehydrogenase-like, C-terminal domain"/>
    <property type="match status" value="1"/>
</dbReference>
<dbReference type="EC" id="1.1.1.18" evidence="5"/>
<dbReference type="InterPro" id="IPR036291">
    <property type="entry name" value="NAD(P)-bd_dom_sf"/>
</dbReference>
<dbReference type="PANTHER" id="PTHR42840">
    <property type="entry name" value="NAD(P)-BINDING ROSSMANN-FOLD SUPERFAMILY PROTEIN-RELATED"/>
    <property type="match status" value="1"/>
</dbReference>
<feature type="domain" description="Gfo/Idh/MocA-like oxidoreductase N-terminal" evidence="3">
    <location>
        <begin position="4"/>
        <end position="124"/>
    </location>
</feature>
<sequence length="335" mass="37559">MKRLNIVLIGMGRIGQMHLKNISTLPEMFNVVGIADPFSDKLADLADEYNVPKFSKDYKELLDKEKVDCVLIASATNTHAEIIREAAGRHLDIICEKPIDTDINRIKDLLKYVDECGVKLQIGFNRRFDHNFAKIRSYVQNNVLGTPQIVKISSRDPEPPTMDYVKVSGGLFFDMMIHDLDLIRYLSDSEVEEVTAKGAVLVDPNIGKLGDIDTAIVTLKFRNGALGVIDNSRQAVYGYDQRAEVFGPKGMAKADNDRNSTVELNLKDNTQLDKMPWFFIDRYKQAYISELAAFYQSVANDKPLVVSGIDGLRAVQLAEACRKSLDSGKTVKVEY</sequence>
<dbReference type="InterPro" id="IPR030827">
    <property type="entry name" value="Myo_inos_IolG"/>
</dbReference>
<dbReference type="SUPFAM" id="SSF51735">
    <property type="entry name" value="NAD(P)-binding Rossmann-fold domains"/>
    <property type="match status" value="1"/>
</dbReference>
<comment type="similarity">
    <text evidence="1">Belongs to the Gfo/Idh/MocA family.</text>
</comment>
<accession>A0A9E2KT03</accession>
<dbReference type="EMBL" id="JAHLFT010000097">
    <property type="protein sequence ID" value="MBU3828975.1"/>
    <property type="molecule type" value="Genomic_DNA"/>
</dbReference>
<keyword evidence="2 5" id="KW-0560">Oxidoreductase</keyword>
<feature type="domain" description="GFO/IDH/MocA-like oxidoreductase" evidence="4">
    <location>
        <begin position="132"/>
        <end position="252"/>
    </location>
</feature>
<evidence type="ECO:0000313" key="5">
    <source>
        <dbReference type="EMBL" id="MBU3828975.1"/>
    </source>
</evidence>
<dbReference type="GO" id="GO:0000166">
    <property type="term" value="F:nucleotide binding"/>
    <property type="evidence" value="ECO:0007669"/>
    <property type="project" value="InterPro"/>
</dbReference>
<proteinExistence type="inferred from homology"/>
<dbReference type="Gene3D" id="3.40.50.720">
    <property type="entry name" value="NAD(P)-binding Rossmann-like Domain"/>
    <property type="match status" value="1"/>
</dbReference>
<dbReference type="Pfam" id="PF22725">
    <property type="entry name" value="GFO_IDH_MocA_C3"/>
    <property type="match status" value="1"/>
</dbReference>
<evidence type="ECO:0000313" key="6">
    <source>
        <dbReference type="Proteomes" id="UP000823844"/>
    </source>
</evidence>
<gene>
    <name evidence="5" type="primary">iolG</name>
    <name evidence="5" type="ORF">H9806_07645</name>
</gene>
<evidence type="ECO:0000259" key="3">
    <source>
        <dbReference type="Pfam" id="PF01408"/>
    </source>
</evidence>
<dbReference type="Proteomes" id="UP000823844">
    <property type="component" value="Unassembled WGS sequence"/>
</dbReference>
<dbReference type="Gene3D" id="3.30.360.10">
    <property type="entry name" value="Dihydrodipicolinate Reductase, domain 2"/>
    <property type="match status" value="1"/>
</dbReference>
<evidence type="ECO:0000259" key="4">
    <source>
        <dbReference type="Pfam" id="PF22725"/>
    </source>
</evidence>
<dbReference type="Pfam" id="PF01408">
    <property type="entry name" value="GFO_IDH_MocA"/>
    <property type="match status" value="1"/>
</dbReference>
<dbReference type="InterPro" id="IPR000683">
    <property type="entry name" value="Gfo/Idh/MocA-like_OxRdtase_N"/>
</dbReference>
<comment type="caution">
    <text evidence="5">The sequence shown here is derived from an EMBL/GenBank/DDBJ whole genome shotgun (WGS) entry which is preliminary data.</text>
</comment>
<dbReference type="PANTHER" id="PTHR42840:SF3">
    <property type="entry name" value="BINDING ROSSMANN FOLD OXIDOREDUCTASE, PUTATIVE (AFU_ORTHOLOGUE AFUA_2G10240)-RELATED"/>
    <property type="match status" value="1"/>
</dbReference>
<dbReference type="AlphaFoldDB" id="A0A9E2KT03"/>
<evidence type="ECO:0000256" key="1">
    <source>
        <dbReference type="ARBA" id="ARBA00010928"/>
    </source>
</evidence>
<dbReference type="FunFam" id="3.30.360.10:FF:000023">
    <property type="entry name" value="Inositol 2-dehydrogenase"/>
    <property type="match status" value="1"/>
</dbReference>
<protein>
    <submittedName>
        <fullName evidence="5">Inositol 2-dehydrogenase</fullName>
        <ecNumber evidence="5">1.1.1.18</ecNumber>
    </submittedName>
</protein>
<dbReference type="NCBIfam" id="TIGR04380">
    <property type="entry name" value="myo_inos_iolG"/>
    <property type="match status" value="1"/>
</dbReference>